<proteinExistence type="predicted"/>
<dbReference type="InterPro" id="IPR011047">
    <property type="entry name" value="Quinoprotein_ADH-like_sf"/>
</dbReference>
<evidence type="ECO:0008006" key="2">
    <source>
        <dbReference type="Google" id="ProtNLM"/>
    </source>
</evidence>
<organism evidence="1">
    <name type="scientific">Dictyoglomus thermophilum</name>
    <dbReference type="NCBI Taxonomy" id="14"/>
    <lineage>
        <taxon>Bacteria</taxon>
        <taxon>Pseudomonadati</taxon>
        <taxon>Dictyoglomota</taxon>
        <taxon>Dictyoglomia</taxon>
        <taxon>Dictyoglomales</taxon>
        <taxon>Dictyoglomaceae</taxon>
        <taxon>Dictyoglomus</taxon>
    </lineage>
</organism>
<dbReference type="PANTHER" id="PTHR42754">
    <property type="entry name" value="ENDOGLUCANASE"/>
    <property type="match status" value="1"/>
</dbReference>
<dbReference type="SUPFAM" id="SSF50998">
    <property type="entry name" value="Quinoprotein alcohol dehydrogenase-like"/>
    <property type="match status" value="1"/>
</dbReference>
<dbReference type="EMBL" id="DTIN01000020">
    <property type="protein sequence ID" value="HFX13697.1"/>
    <property type="molecule type" value="Genomic_DNA"/>
</dbReference>
<dbReference type="PROSITE" id="PS51257">
    <property type="entry name" value="PROKAR_LIPOPROTEIN"/>
    <property type="match status" value="1"/>
</dbReference>
<sequence>MKDFLKLILILILFILFASGCTKQNLEDIIQPTPKNIWQKTYGRSDDDFAYSIQQTENGGFIVVGGTRSLGAGSSDVYILKLSEEGEKEWEKTYGGLNYEEAHIVQKTYDGGYIVAGYANRIYVIKLDSNGEKEWERSFGDNWHDEAFYIHQTKDWGYIIVGFKYSYETQNGSVYLIKIDRNGNKEWEKSYSDNLDTIAYSMCEASDGGYIIVGRTLLLGNGWDIYVLKVDDKGNKIWSKNIGRSGDDEAYSVQGMDDGGYLVAGATTSLGLGNYDAYFLKINPYGEKVWEKAYGGTQIDKIYSLQKTIEGNYIAVGETNSFGAGGSDVYILKIDKNGDKLWEKFYGGSGNDIAYSIQQTNDGGYIVAGYTYSFGKGGKDVYIIKLDAEGNTGPYPSK</sequence>
<evidence type="ECO:0000313" key="1">
    <source>
        <dbReference type="EMBL" id="HFX13697.1"/>
    </source>
</evidence>
<name>A0A7C3RML4_DICTH</name>
<dbReference type="Gene3D" id="2.130.10.10">
    <property type="entry name" value="YVTN repeat-like/Quinoprotein amine dehydrogenase"/>
    <property type="match status" value="1"/>
</dbReference>
<dbReference type="PANTHER" id="PTHR42754:SF1">
    <property type="entry name" value="LIPOPROTEIN"/>
    <property type="match status" value="1"/>
</dbReference>
<protein>
    <recommendedName>
        <fullName evidence="2">Lipoprotein</fullName>
    </recommendedName>
</protein>
<reference evidence="1" key="1">
    <citation type="journal article" date="2020" name="mSystems">
        <title>Genome- and Community-Level Interaction Insights into Carbon Utilization and Element Cycling Functions of Hydrothermarchaeota in Hydrothermal Sediment.</title>
        <authorList>
            <person name="Zhou Z."/>
            <person name="Liu Y."/>
            <person name="Xu W."/>
            <person name="Pan J."/>
            <person name="Luo Z.H."/>
            <person name="Li M."/>
        </authorList>
    </citation>
    <scope>NUCLEOTIDE SEQUENCE [LARGE SCALE GENOMIC DNA]</scope>
    <source>
        <strain evidence="1">SpSt-81</strain>
    </source>
</reference>
<comment type="caution">
    <text evidence="1">The sequence shown here is derived from an EMBL/GenBank/DDBJ whole genome shotgun (WGS) entry which is preliminary data.</text>
</comment>
<dbReference type="AlphaFoldDB" id="A0A7C3RML4"/>
<gene>
    <name evidence="1" type="ORF">ENW00_06025</name>
</gene>
<dbReference type="InterPro" id="IPR015943">
    <property type="entry name" value="WD40/YVTN_repeat-like_dom_sf"/>
</dbReference>
<accession>A0A7C3RML4</accession>